<evidence type="ECO:0000259" key="4">
    <source>
        <dbReference type="PROSITE" id="PS50801"/>
    </source>
</evidence>
<name>A0A2N5ZBX5_MUIH1</name>
<dbReference type="PANTHER" id="PTHR44366">
    <property type="entry name" value="UDP-N-ACETYLGLUCOSAMINE--PEPTIDE N-ACETYLGLUCOSAMINYLTRANSFERASE 110 KDA SUBUNIT"/>
    <property type="match status" value="1"/>
</dbReference>
<protein>
    <recommendedName>
        <fullName evidence="3">Anti-sigma factor antagonist</fullName>
    </recommendedName>
</protein>
<dbReference type="PROSITE" id="PS50005">
    <property type="entry name" value="TPR"/>
    <property type="match status" value="2"/>
</dbReference>
<feature type="repeat" description="TPR" evidence="2">
    <location>
        <begin position="235"/>
        <end position="268"/>
    </location>
</feature>
<dbReference type="Gene3D" id="3.30.750.24">
    <property type="entry name" value="STAS domain"/>
    <property type="match status" value="1"/>
</dbReference>
<dbReference type="GO" id="GO:0097363">
    <property type="term" value="F:protein O-acetylglucosaminyltransferase activity"/>
    <property type="evidence" value="ECO:0007669"/>
    <property type="project" value="TreeGrafter"/>
</dbReference>
<keyword evidence="2" id="KW-0802">TPR repeat</keyword>
<organism evidence="5 6">
    <name type="scientific">Muiribacterium halophilum</name>
    <dbReference type="NCBI Taxonomy" id="2053465"/>
    <lineage>
        <taxon>Bacteria</taxon>
        <taxon>Candidatus Muiribacteriota</taxon>
        <taxon>Candidatus Muiribacteriia</taxon>
        <taxon>Candidatus Muiribacteriales</taxon>
        <taxon>Candidatus Muiribacteriaceae</taxon>
        <taxon>Candidatus Muiribacterium</taxon>
    </lineage>
</organism>
<accession>A0A2N5ZBX5</accession>
<feature type="repeat" description="TPR" evidence="2">
    <location>
        <begin position="167"/>
        <end position="200"/>
    </location>
</feature>
<dbReference type="AlphaFoldDB" id="A0A2N5ZBX5"/>
<dbReference type="CDD" id="cd07043">
    <property type="entry name" value="STAS_anti-anti-sigma_factors"/>
    <property type="match status" value="1"/>
</dbReference>
<reference evidence="5 6" key="1">
    <citation type="submission" date="2017-11" db="EMBL/GenBank/DDBJ databases">
        <title>Genome-resolved metagenomics identifies genetic mobility, metabolic interactions, and unexpected diversity in perchlorate-reducing communities.</title>
        <authorList>
            <person name="Barnum T.P."/>
            <person name="Figueroa I.A."/>
            <person name="Carlstrom C.I."/>
            <person name="Lucas L.N."/>
            <person name="Engelbrektson A.L."/>
            <person name="Coates J.D."/>
        </authorList>
    </citation>
    <scope>NUCLEOTIDE SEQUENCE [LARGE SCALE GENOMIC DNA]</scope>
    <source>
        <strain evidence="5">BM706</strain>
    </source>
</reference>
<comment type="similarity">
    <text evidence="1 3">Belongs to the anti-sigma-factor antagonist family.</text>
</comment>
<evidence type="ECO:0000256" key="1">
    <source>
        <dbReference type="ARBA" id="ARBA00009013"/>
    </source>
</evidence>
<evidence type="ECO:0000313" key="5">
    <source>
        <dbReference type="EMBL" id="PLX16167.1"/>
    </source>
</evidence>
<dbReference type="GO" id="GO:0043856">
    <property type="term" value="F:anti-sigma factor antagonist activity"/>
    <property type="evidence" value="ECO:0007669"/>
    <property type="project" value="InterPro"/>
</dbReference>
<evidence type="ECO:0000256" key="2">
    <source>
        <dbReference type="PROSITE-ProRule" id="PRU00339"/>
    </source>
</evidence>
<dbReference type="Pfam" id="PF01740">
    <property type="entry name" value="STAS"/>
    <property type="match status" value="1"/>
</dbReference>
<evidence type="ECO:0000313" key="6">
    <source>
        <dbReference type="Proteomes" id="UP000234857"/>
    </source>
</evidence>
<dbReference type="InterPro" id="IPR037919">
    <property type="entry name" value="OGT"/>
</dbReference>
<dbReference type="Proteomes" id="UP000234857">
    <property type="component" value="Unassembled WGS sequence"/>
</dbReference>
<dbReference type="EMBL" id="PKTG01000122">
    <property type="protein sequence ID" value="PLX16167.1"/>
    <property type="molecule type" value="Genomic_DNA"/>
</dbReference>
<sequence length="319" mass="36724">MLKTSYKIKDDVTIVSFSGDLDMNSIGKAYDMLSEIMDMGYVKVVYDLAELEFIDSTGLGFFTGSLKKLKEKNGDLKIASPSSYLKRIFSLIHMYYFIGIFETVDKAIEKYKASHSENLSKWEEVVRVNPTYADAHYQLALAYKNEGMIKKAMRETTTAIEINNKYSKAFKLRGDLFVLEGNVEKALENYHNALSFSPGFFEAKLEIAILKKEEELLKEVESNLLHAIKDKPDYADLNNYLGRVYSVWEKYDDDIRYFDNALHINPNFSEALYNKALTIMAENPDNIPKAISILKKAFKVSKQKFLRDKAKEMMDELEK</sequence>
<gene>
    <name evidence="5" type="ORF">C0601_11130</name>
</gene>
<dbReference type="PANTHER" id="PTHR44366:SF1">
    <property type="entry name" value="UDP-N-ACETYLGLUCOSAMINE--PEPTIDE N-ACETYLGLUCOSAMINYLTRANSFERASE 110 KDA SUBUNIT"/>
    <property type="match status" value="1"/>
</dbReference>
<dbReference type="InterPro" id="IPR019734">
    <property type="entry name" value="TPR_rpt"/>
</dbReference>
<dbReference type="GO" id="GO:0006493">
    <property type="term" value="P:protein O-linked glycosylation"/>
    <property type="evidence" value="ECO:0007669"/>
    <property type="project" value="InterPro"/>
</dbReference>
<dbReference type="InterPro" id="IPR003658">
    <property type="entry name" value="Anti-sigma_ant"/>
</dbReference>
<dbReference type="InterPro" id="IPR002645">
    <property type="entry name" value="STAS_dom"/>
</dbReference>
<feature type="domain" description="STAS" evidence="4">
    <location>
        <begin position="2"/>
        <end position="111"/>
    </location>
</feature>
<dbReference type="PROSITE" id="PS50801">
    <property type="entry name" value="STAS"/>
    <property type="match status" value="1"/>
</dbReference>
<evidence type="ECO:0000256" key="3">
    <source>
        <dbReference type="RuleBase" id="RU003749"/>
    </source>
</evidence>
<comment type="caution">
    <text evidence="5">The sequence shown here is derived from an EMBL/GenBank/DDBJ whole genome shotgun (WGS) entry which is preliminary data.</text>
</comment>
<dbReference type="NCBIfam" id="TIGR00377">
    <property type="entry name" value="ant_ant_sig"/>
    <property type="match status" value="1"/>
</dbReference>
<proteinExistence type="inferred from homology"/>
<dbReference type="Gene3D" id="1.25.40.10">
    <property type="entry name" value="Tetratricopeptide repeat domain"/>
    <property type="match status" value="2"/>
</dbReference>
<dbReference type="InterPro" id="IPR036513">
    <property type="entry name" value="STAS_dom_sf"/>
</dbReference>
<dbReference type="InterPro" id="IPR011990">
    <property type="entry name" value="TPR-like_helical_dom_sf"/>
</dbReference>
<dbReference type="SUPFAM" id="SSF52091">
    <property type="entry name" value="SpoIIaa-like"/>
    <property type="match status" value="1"/>
</dbReference>
<dbReference type="SUPFAM" id="SSF48452">
    <property type="entry name" value="TPR-like"/>
    <property type="match status" value="1"/>
</dbReference>
<dbReference type="SMART" id="SM00028">
    <property type="entry name" value="TPR"/>
    <property type="match status" value="3"/>
</dbReference>